<keyword evidence="2" id="KW-1185">Reference proteome</keyword>
<name>A0ABV4DN20_9LACO</name>
<evidence type="ECO:0000313" key="1">
    <source>
        <dbReference type="EMBL" id="MEY8661669.1"/>
    </source>
</evidence>
<proteinExistence type="predicted"/>
<dbReference type="SUPFAM" id="SSF51206">
    <property type="entry name" value="cAMP-binding domain-like"/>
    <property type="match status" value="1"/>
</dbReference>
<organism evidence="1 2">
    <name type="scientific">Ligilactobacillus faecis</name>
    <dbReference type="NCBI Taxonomy" id="762833"/>
    <lineage>
        <taxon>Bacteria</taxon>
        <taxon>Bacillati</taxon>
        <taxon>Bacillota</taxon>
        <taxon>Bacilli</taxon>
        <taxon>Lactobacillales</taxon>
        <taxon>Lactobacillaceae</taxon>
        <taxon>Ligilactobacillus</taxon>
    </lineage>
</organism>
<dbReference type="InterPro" id="IPR018490">
    <property type="entry name" value="cNMP-bd_dom_sf"/>
</dbReference>
<sequence length="89" mass="10287">MDQLETLGLTKEQFQNFATLKKFPVKTTLLYEGEIAAKVFFVKKGALRLWNNNDGNDVTVQFFFEDHFAASFESFQNQTPSKFSLECSY</sequence>
<dbReference type="EMBL" id="JBCLUF010000004">
    <property type="protein sequence ID" value="MEY8661669.1"/>
    <property type="molecule type" value="Genomic_DNA"/>
</dbReference>
<gene>
    <name evidence="1" type="ORF">AALT52_01990</name>
</gene>
<dbReference type="InterPro" id="IPR014710">
    <property type="entry name" value="RmlC-like_jellyroll"/>
</dbReference>
<dbReference type="Gene3D" id="2.60.120.10">
    <property type="entry name" value="Jelly Rolls"/>
    <property type="match status" value="1"/>
</dbReference>
<evidence type="ECO:0000313" key="2">
    <source>
        <dbReference type="Proteomes" id="UP001565236"/>
    </source>
</evidence>
<reference evidence="1 2" key="1">
    <citation type="submission" date="2024-03" db="EMBL/GenBank/DDBJ databases">
        <title>Mouse gut bacterial collection (mGBC) of GemPharmatech.</title>
        <authorList>
            <person name="He Y."/>
            <person name="Dong L."/>
            <person name="Wu D."/>
            <person name="Gao X."/>
            <person name="Lin Z."/>
        </authorList>
    </citation>
    <scope>NUCLEOTIDE SEQUENCE [LARGE SCALE GENOMIC DNA]</scope>
    <source>
        <strain evidence="1 2">15-30</strain>
    </source>
</reference>
<comment type="caution">
    <text evidence="1">The sequence shown here is derived from an EMBL/GenBank/DDBJ whole genome shotgun (WGS) entry which is preliminary data.</text>
</comment>
<dbReference type="RefSeq" id="WP_369940709.1">
    <property type="nucleotide sequence ID" value="NZ_JBCLUF010000004.1"/>
</dbReference>
<evidence type="ECO:0008006" key="3">
    <source>
        <dbReference type="Google" id="ProtNLM"/>
    </source>
</evidence>
<accession>A0ABV4DN20</accession>
<protein>
    <recommendedName>
        <fullName evidence="3">Cyclic nucleotide-binding domain-containing protein</fullName>
    </recommendedName>
</protein>
<dbReference type="Proteomes" id="UP001565236">
    <property type="component" value="Unassembled WGS sequence"/>
</dbReference>